<dbReference type="PANTHER" id="PTHR43445">
    <property type="entry name" value="UDP-N-ACETYLMURAMATE--L-ALANINE LIGASE-RELATED"/>
    <property type="match status" value="1"/>
</dbReference>
<evidence type="ECO:0000256" key="9">
    <source>
        <dbReference type="ARBA" id="ARBA00022960"/>
    </source>
</evidence>
<evidence type="ECO:0000256" key="8">
    <source>
        <dbReference type="ARBA" id="ARBA00022840"/>
    </source>
</evidence>
<dbReference type="InterPro" id="IPR000713">
    <property type="entry name" value="Mur_ligase_N"/>
</dbReference>
<accession>A0A1H3PGK9</accession>
<dbReference type="GO" id="GO:0005737">
    <property type="term" value="C:cytoplasm"/>
    <property type="evidence" value="ECO:0007669"/>
    <property type="project" value="UniProtKB-SubCell"/>
</dbReference>
<dbReference type="Gene3D" id="3.40.50.720">
    <property type="entry name" value="NAD(P)-binding Rossmann-like Domain"/>
    <property type="match status" value="1"/>
</dbReference>
<proteinExistence type="inferred from homology"/>
<comment type="pathway">
    <text evidence="2 14">Cell wall biogenesis; peptidoglycan biosynthesis.</text>
</comment>
<dbReference type="EC" id="6.3.2.8" evidence="3 14"/>
<evidence type="ECO:0000313" key="18">
    <source>
        <dbReference type="EMBL" id="SDZ00270.1"/>
    </source>
</evidence>
<reference evidence="18 19" key="1">
    <citation type="submission" date="2016-10" db="EMBL/GenBank/DDBJ databases">
        <authorList>
            <person name="de Groot N.N."/>
        </authorList>
    </citation>
    <scope>NUCLEOTIDE SEQUENCE [LARGE SCALE GENOMIC DNA]</scope>
    <source>
        <strain evidence="18 19">APO</strain>
    </source>
</reference>
<comment type="similarity">
    <text evidence="14">Belongs to the MurCDEF family.</text>
</comment>
<name>A0A1H3PGK9_9FIRM</name>
<sequence length="470" mass="51256">MKEVQELADLREIQSVHMIGIGGIGMSALAHILLDQGICVFGSDREESDTTRRLRDRGAVIMIGHQASNVRSVDWLVYSAAIPKDNPEREEALLQKIPEMDRASLLGKIMKLYPHSVAVAGSHGKTTTTALLSCLLEWAELDPTVLVGGYLNEISGNVKVGKSPYLVTEACEYHGSFLRFPPRIGIVLNIDLDHLDYFENLAAIQAVFGDFVAQLPPEGLLVINGDDENSAHLPRVATCPVIRVGLCDDCDLKASQLEVDTAGRYSFDVDFRQKPLGRFSLGIPGKHHIHNGLTSLAVALELGVSPHQLRETLPKFRGLHRRFESLGNWQNVTVVDDYAHHPAEILATLQTARSAVAPKGKVYCIFQPHTYTRTLALLSEFADALALADGVVVTDIFAAREPDRGLIHSQDLVKEIRIRGGKAVYAPLPEDSAREAASLATAGDMILTVGAGPVNELAPLLEKQLKAMDH</sequence>
<evidence type="ECO:0000256" key="14">
    <source>
        <dbReference type="HAMAP-Rule" id="MF_00046"/>
    </source>
</evidence>
<evidence type="ECO:0000256" key="7">
    <source>
        <dbReference type="ARBA" id="ARBA00022741"/>
    </source>
</evidence>
<dbReference type="UniPathway" id="UPA00219"/>
<evidence type="ECO:0000256" key="2">
    <source>
        <dbReference type="ARBA" id="ARBA00004752"/>
    </source>
</evidence>
<feature type="binding site" evidence="14">
    <location>
        <begin position="121"/>
        <end position="127"/>
    </location>
    <ligand>
        <name>ATP</name>
        <dbReference type="ChEBI" id="CHEBI:30616"/>
    </ligand>
</feature>
<dbReference type="Pfam" id="PF01225">
    <property type="entry name" value="Mur_ligase"/>
    <property type="match status" value="1"/>
</dbReference>
<dbReference type="SUPFAM" id="SSF51984">
    <property type="entry name" value="MurCD N-terminal domain"/>
    <property type="match status" value="1"/>
</dbReference>
<dbReference type="SUPFAM" id="SSF53244">
    <property type="entry name" value="MurD-like peptide ligases, peptide-binding domain"/>
    <property type="match status" value="1"/>
</dbReference>
<dbReference type="GO" id="GO:0071555">
    <property type="term" value="P:cell wall organization"/>
    <property type="evidence" value="ECO:0007669"/>
    <property type="project" value="UniProtKB-KW"/>
</dbReference>
<dbReference type="Gene3D" id="3.40.1190.10">
    <property type="entry name" value="Mur-like, catalytic domain"/>
    <property type="match status" value="1"/>
</dbReference>
<dbReference type="STRING" id="159292.SAMN05192546_106200"/>
<dbReference type="GO" id="GO:0051301">
    <property type="term" value="P:cell division"/>
    <property type="evidence" value="ECO:0007669"/>
    <property type="project" value="UniProtKB-KW"/>
</dbReference>
<comment type="catalytic activity">
    <reaction evidence="13 14">
        <text>UDP-N-acetyl-alpha-D-muramate + L-alanine + ATP = UDP-N-acetyl-alpha-D-muramoyl-L-alanine + ADP + phosphate + H(+)</text>
        <dbReference type="Rhea" id="RHEA:23372"/>
        <dbReference type="ChEBI" id="CHEBI:15378"/>
        <dbReference type="ChEBI" id="CHEBI:30616"/>
        <dbReference type="ChEBI" id="CHEBI:43474"/>
        <dbReference type="ChEBI" id="CHEBI:57972"/>
        <dbReference type="ChEBI" id="CHEBI:70757"/>
        <dbReference type="ChEBI" id="CHEBI:83898"/>
        <dbReference type="ChEBI" id="CHEBI:456216"/>
        <dbReference type="EC" id="6.3.2.8"/>
    </reaction>
</comment>
<dbReference type="InterPro" id="IPR013221">
    <property type="entry name" value="Mur_ligase_cen"/>
</dbReference>
<dbReference type="NCBIfam" id="TIGR01082">
    <property type="entry name" value="murC"/>
    <property type="match status" value="1"/>
</dbReference>
<gene>
    <name evidence="14" type="primary">murC</name>
    <name evidence="18" type="ORF">SAMN05192546_106200</name>
</gene>
<feature type="domain" description="Mur ligase N-terminal catalytic" evidence="15">
    <location>
        <begin position="16"/>
        <end position="113"/>
    </location>
</feature>
<evidence type="ECO:0000256" key="12">
    <source>
        <dbReference type="ARBA" id="ARBA00023316"/>
    </source>
</evidence>
<dbReference type="InterPro" id="IPR050061">
    <property type="entry name" value="MurCDEF_pg_biosynth"/>
</dbReference>
<comment type="function">
    <text evidence="14">Cell wall formation.</text>
</comment>
<dbReference type="Gene3D" id="3.90.190.20">
    <property type="entry name" value="Mur ligase, C-terminal domain"/>
    <property type="match status" value="1"/>
</dbReference>
<dbReference type="InterPro" id="IPR036565">
    <property type="entry name" value="Mur-like_cat_sf"/>
</dbReference>
<organism evidence="18 19">
    <name type="scientific">Tindallia californiensis</name>
    <dbReference type="NCBI Taxonomy" id="159292"/>
    <lineage>
        <taxon>Bacteria</taxon>
        <taxon>Bacillati</taxon>
        <taxon>Bacillota</taxon>
        <taxon>Clostridia</taxon>
        <taxon>Peptostreptococcales</taxon>
        <taxon>Tindalliaceae</taxon>
        <taxon>Tindallia</taxon>
    </lineage>
</organism>
<dbReference type="AlphaFoldDB" id="A0A1H3PGK9"/>
<evidence type="ECO:0000313" key="19">
    <source>
        <dbReference type="Proteomes" id="UP000199230"/>
    </source>
</evidence>
<evidence type="ECO:0000256" key="11">
    <source>
        <dbReference type="ARBA" id="ARBA00023306"/>
    </source>
</evidence>
<dbReference type="OrthoDB" id="9804126at2"/>
<comment type="subcellular location">
    <subcellularLocation>
        <location evidence="1 14">Cytoplasm</location>
    </subcellularLocation>
</comment>
<dbReference type="EMBL" id="FNPV01000006">
    <property type="protein sequence ID" value="SDZ00270.1"/>
    <property type="molecule type" value="Genomic_DNA"/>
</dbReference>
<dbReference type="InterPro" id="IPR004101">
    <property type="entry name" value="Mur_ligase_C"/>
</dbReference>
<evidence type="ECO:0000259" key="17">
    <source>
        <dbReference type="Pfam" id="PF08245"/>
    </source>
</evidence>
<feature type="domain" description="Mur ligase central" evidence="17">
    <location>
        <begin position="119"/>
        <end position="299"/>
    </location>
</feature>
<evidence type="ECO:0000259" key="16">
    <source>
        <dbReference type="Pfam" id="PF02875"/>
    </source>
</evidence>
<dbReference type="InterPro" id="IPR005758">
    <property type="entry name" value="UDP-N-AcMur_Ala_ligase_MurC"/>
</dbReference>
<evidence type="ECO:0000256" key="5">
    <source>
        <dbReference type="ARBA" id="ARBA00022598"/>
    </source>
</evidence>
<dbReference type="Proteomes" id="UP000199230">
    <property type="component" value="Unassembled WGS sequence"/>
</dbReference>
<evidence type="ECO:0000256" key="13">
    <source>
        <dbReference type="ARBA" id="ARBA00047833"/>
    </source>
</evidence>
<evidence type="ECO:0000256" key="10">
    <source>
        <dbReference type="ARBA" id="ARBA00022984"/>
    </source>
</evidence>
<dbReference type="HAMAP" id="MF_00046">
    <property type="entry name" value="MurC"/>
    <property type="match status" value="1"/>
</dbReference>
<evidence type="ECO:0000259" key="15">
    <source>
        <dbReference type="Pfam" id="PF01225"/>
    </source>
</evidence>
<keyword evidence="11 14" id="KW-0131">Cell cycle</keyword>
<dbReference type="GO" id="GO:0009252">
    <property type="term" value="P:peptidoglycan biosynthetic process"/>
    <property type="evidence" value="ECO:0007669"/>
    <property type="project" value="UniProtKB-UniRule"/>
</dbReference>
<evidence type="ECO:0000256" key="1">
    <source>
        <dbReference type="ARBA" id="ARBA00004496"/>
    </source>
</evidence>
<keyword evidence="7 14" id="KW-0547">Nucleotide-binding</keyword>
<evidence type="ECO:0000256" key="4">
    <source>
        <dbReference type="ARBA" id="ARBA00022490"/>
    </source>
</evidence>
<keyword evidence="19" id="KW-1185">Reference proteome</keyword>
<keyword evidence="9 14" id="KW-0133">Cell shape</keyword>
<keyword evidence="12 14" id="KW-0961">Cell wall biogenesis/degradation</keyword>
<dbReference type="SUPFAM" id="SSF53623">
    <property type="entry name" value="MurD-like peptide ligases, catalytic domain"/>
    <property type="match status" value="1"/>
</dbReference>
<keyword evidence="6 14" id="KW-0132">Cell division</keyword>
<dbReference type="RefSeq" id="WP_093313996.1">
    <property type="nucleotide sequence ID" value="NZ_FNPV01000006.1"/>
</dbReference>
<feature type="domain" description="Mur ligase C-terminal" evidence="16">
    <location>
        <begin position="321"/>
        <end position="452"/>
    </location>
</feature>
<dbReference type="GO" id="GO:0005524">
    <property type="term" value="F:ATP binding"/>
    <property type="evidence" value="ECO:0007669"/>
    <property type="project" value="UniProtKB-UniRule"/>
</dbReference>
<dbReference type="Pfam" id="PF08245">
    <property type="entry name" value="Mur_ligase_M"/>
    <property type="match status" value="1"/>
</dbReference>
<dbReference type="GO" id="GO:0008360">
    <property type="term" value="P:regulation of cell shape"/>
    <property type="evidence" value="ECO:0007669"/>
    <property type="project" value="UniProtKB-KW"/>
</dbReference>
<dbReference type="PANTHER" id="PTHR43445:SF3">
    <property type="entry name" value="UDP-N-ACETYLMURAMATE--L-ALANINE LIGASE"/>
    <property type="match status" value="1"/>
</dbReference>
<keyword evidence="4 14" id="KW-0963">Cytoplasm</keyword>
<protein>
    <recommendedName>
        <fullName evidence="3 14">UDP-N-acetylmuramate--L-alanine ligase</fullName>
        <ecNumber evidence="3 14">6.3.2.8</ecNumber>
    </recommendedName>
    <alternativeName>
        <fullName evidence="14">UDP-N-acetylmuramoyl-L-alanine synthetase</fullName>
    </alternativeName>
</protein>
<evidence type="ECO:0000256" key="3">
    <source>
        <dbReference type="ARBA" id="ARBA00012211"/>
    </source>
</evidence>
<keyword evidence="10 14" id="KW-0573">Peptidoglycan synthesis</keyword>
<evidence type="ECO:0000256" key="6">
    <source>
        <dbReference type="ARBA" id="ARBA00022618"/>
    </source>
</evidence>
<dbReference type="InterPro" id="IPR036615">
    <property type="entry name" value="Mur_ligase_C_dom_sf"/>
</dbReference>
<dbReference type="GO" id="GO:0008763">
    <property type="term" value="F:UDP-N-acetylmuramate-L-alanine ligase activity"/>
    <property type="evidence" value="ECO:0007669"/>
    <property type="project" value="UniProtKB-UniRule"/>
</dbReference>
<keyword evidence="8 14" id="KW-0067">ATP-binding</keyword>
<dbReference type="Pfam" id="PF02875">
    <property type="entry name" value="Mur_ligase_C"/>
    <property type="match status" value="1"/>
</dbReference>
<keyword evidence="5 14" id="KW-0436">Ligase</keyword>